<dbReference type="InterPro" id="IPR058240">
    <property type="entry name" value="rSAM_sf"/>
</dbReference>
<evidence type="ECO:0000256" key="7">
    <source>
        <dbReference type="ARBA" id="ARBA00023004"/>
    </source>
</evidence>
<dbReference type="PROSITE" id="PS51918">
    <property type="entry name" value="RADICAL_SAM"/>
    <property type="match status" value="1"/>
</dbReference>
<keyword evidence="5" id="KW-0949">S-adenosyl-L-methionine</keyword>
<dbReference type="GO" id="GO:0051539">
    <property type="term" value="F:4 iron, 4 sulfur cluster binding"/>
    <property type="evidence" value="ECO:0007669"/>
    <property type="project" value="UniProtKB-KW"/>
</dbReference>
<sequence>MAVPIQHRSRVRRARESPVSTTMNDIDESIKDCLIIGFHDPSFSDFVEMMRGTGEDTGAFRDLNLTFTEVGGVPLRCLDLINHLMTEAGMPPDTPYENCDFVWPVVLYLGSFLHRRGFSFDYVSLFHREKDELPERFEGKRFRSVVITTTVYVSPQPIIEIVEYLRSIGIDAPIIIGGPYISNQHKVMSEDELSLLFNFIGGDVYVISSEGETTLAKIIARLKAGESLDGIPNIAVASADGAAFDFHPLETERNELHDEPIDYSLFGPEAIGRFVSLRTAKSCPFNCNFCGFPQRAGNYVYTDLDYVERELDAIAELGTVSTLTFLDDTFNVPKGRFKSILRLMIDRGYGFRWNSFYRSDHGDAETIELMAASGCEGVFLGIESGCDRILELMNKAARKKHYGAAIDKFREVGITTYGSFIIGFPGETRDSVFETMEFIETHAPTFYRAQLFYLDPATPVWRDREKLGVVGGGFEWRHPTMDNHEASALIEHMFVTIRNSVWCPQNGFEDWSIYYLMRHGFSRDDVISFVRGFNELVGMKFVTPDNPSARSDVMARLRNIAIAARRRYLAESSAPMPVPRPRTALSRAKVLPILPQ</sequence>
<evidence type="ECO:0000256" key="3">
    <source>
        <dbReference type="ARBA" id="ARBA00022603"/>
    </source>
</evidence>
<dbReference type="SFLD" id="SFLDG01082">
    <property type="entry name" value="B12-binding_domain_containing"/>
    <property type="match status" value="1"/>
</dbReference>
<organism evidence="11 12">
    <name type="scientific">Burkholderia singularis</name>
    <dbReference type="NCBI Taxonomy" id="1503053"/>
    <lineage>
        <taxon>Bacteria</taxon>
        <taxon>Pseudomonadati</taxon>
        <taxon>Pseudomonadota</taxon>
        <taxon>Betaproteobacteria</taxon>
        <taxon>Burkholderiales</taxon>
        <taxon>Burkholderiaceae</taxon>
        <taxon>Burkholderia</taxon>
        <taxon>pseudomallei group</taxon>
    </lineage>
</organism>
<dbReference type="InterPro" id="IPR034466">
    <property type="entry name" value="Methyltransferase_Class_B"/>
</dbReference>
<protein>
    <submittedName>
        <fullName evidence="11">Fe-S oxidoreductase</fullName>
    </submittedName>
</protein>
<dbReference type="PANTHER" id="PTHR43409">
    <property type="entry name" value="ANAEROBIC MAGNESIUM-PROTOPORPHYRIN IX MONOMETHYL ESTER CYCLASE-RELATED"/>
    <property type="match status" value="1"/>
</dbReference>
<keyword evidence="6" id="KW-0479">Metal-binding</keyword>
<evidence type="ECO:0000256" key="5">
    <source>
        <dbReference type="ARBA" id="ARBA00022691"/>
    </source>
</evidence>
<feature type="domain" description="Radical SAM core" evidence="10">
    <location>
        <begin position="269"/>
        <end position="504"/>
    </location>
</feature>
<evidence type="ECO:0000256" key="9">
    <source>
        <dbReference type="SAM" id="MobiDB-lite"/>
    </source>
</evidence>
<dbReference type="PANTHER" id="PTHR43409:SF7">
    <property type="entry name" value="BLL1977 PROTEIN"/>
    <property type="match status" value="1"/>
</dbReference>
<dbReference type="SMART" id="SM00729">
    <property type="entry name" value="Elp3"/>
    <property type="match status" value="1"/>
</dbReference>
<evidence type="ECO:0000256" key="6">
    <source>
        <dbReference type="ARBA" id="ARBA00022723"/>
    </source>
</evidence>
<dbReference type="SFLD" id="SFLDS00029">
    <property type="entry name" value="Radical_SAM"/>
    <property type="match status" value="1"/>
</dbReference>
<accession>A0A238HBL0</accession>
<dbReference type="EMBL" id="FXAN01000104">
    <property type="protein sequence ID" value="SMG02492.1"/>
    <property type="molecule type" value="Genomic_DNA"/>
</dbReference>
<keyword evidence="4" id="KW-0808">Transferase</keyword>
<dbReference type="Gene3D" id="3.80.30.20">
    <property type="entry name" value="tm_1862 like domain"/>
    <property type="match status" value="1"/>
</dbReference>
<dbReference type="SFLD" id="SFLDG01123">
    <property type="entry name" value="methyltransferase_(Class_B)"/>
    <property type="match status" value="1"/>
</dbReference>
<dbReference type="Pfam" id="PF04055">
    <property type="entry name" value="Radical_SAM"/>
    <property type="match status" value="1"/>
</dbReference>
<evidence type="ECO:0000313" key="11">
    <source>
        <dbReference type="EMBL" id="SMG02492.1"/>
    </source>
</evidence>
<keyword evidence="7" id="KW-0408">Iron</keyword>
<evidence type="ECO:0000259" key="10">
    <source>
        <dbReference type="PROSITE" id="PS51918"/>
    </source>
</evidence>
<dbReference type="AlphaFoldDB" id="A0A238HBL0"/>
<dbReference type="GO" id="GO:0046872">
    <property type="term" value="F:metal ion binding"/>
    <property type="evidence" value="ECO:0007669"/>
    <property type="project" value="UniProtKB-KW"/>
</dbReference>
<dbReference type="InterPro" id="IPR023404">
    <property type="entry name" value="rSAM_horseshoe"/>
</dbReference>
<name>A0A238HBL0_9BURK</name>
<feature type="region of interest" description="Disordered" evidence="9">
    <location>
        <begin position="1"/>
        <end position="21"/>
    </location>
</feature>
<reference evidence="11 12" key="1">
    <citation type="submission" date="2017-04" db="EMBL/GenBank/DDBJ databases">
        <authorList>
            <person name="Afonso C.L."/>
            <person name="Miller P.J."/>
            <person name="Scott M.A."/>
            <person name="Spackman E."/>
            <person name="Goraichik I."/>
            <person name="Dimitrov K.M."/>
            <person name="Suarez D.L."/>
            <person name="Swayne D.E."/>
        </authorList>
    </citation>
    <scope>NUCLEOTIDE SEQUENCE [LARGE SCALE GENOMIC DNA]</scope>
    <source>
        <strain evidence="11">LMG 28154</strain>
    </source>
</reference>
<evidence type="ECO:0000256" key="2">
    <source>
        <dbReference type="ARBA" id="ARBA00022490"/>
    </source>
</evidence>
<dbReference type="GO" id="GO:0003824">
    <property type="term" value="F:catalytic activity"/>
    <property type="evidence" value="ECO:0007669"/>
    <property type="project" value="InterPro"/>
</dbReference>
<dbReference type="SUPFAM" id="SSF102114">
    <property type="entry name" value="Radical SAM enzymes"/>
    <property type="match status" value="1"/>
</dbReference>
<dbReference type="InterPro" id="IPR006638">
    <property type="entry name" value="Elp3/MiaA/NifB-like_rSAM"/>
</dbReference>
<evidence type="ECO:0000256" key="4">
    <source>
        <dbReference type="ARBA" id="ARBA00022679"/>
    </source>
</evidence>
<dbReference type="CDD" id="cd01335">
    <property type="entry name" value="Radical_SAM"/>
    <property type="match status" value="1"/>
</dbReference>
<comment type="cofactor">
    <cofactor evidence="1">
        <name>[4Fe-4S] cluster</name>
        <dbReference type="ChEBI" id="CHEBI:49883"/>
    </cofactor>
</comment>
<evidence type="ECO:0000256" key="8">
    <source>
        <dbReference type="ARBA" id="ARBA00023014"/>
    </source>
</evidence>
<keyword evidence="8" id="KW-0411">Iron-sulfur</keyword>
<dbReference type="NCBIfam" id="TIGR04479">
    <property type="entry name" value="bcpD_PhpK_rSAM"/>
    <property type="match status" value="1"/>
</dbReference>
<dbReference type="InterPro" id="IPR031003">
    <property type="entry name" value="BcpD_PhpK_rSAM"/>
</dbReference>
<proteinExistence type="predicted"/>
<evidence type="ECO:0000256" key="1">
    <source>
        <dbReference type="ARBA" id="ARBA00001966"/>
    </source>
</evidence>
<dbReference type="InterPro" id="IPR051198">
    <property type="entry name" value="BchE-like"/>
</dbReference>
<evidence type="ECO:0000313" key="12">
    <source>
        <dbReference type="Proteomes" id="UP000198460"/>
    </source>
</evidence>
<dbReference type="InterPro" id="IPR007197">
    <property type="entry name" value="rSAM"/>
</dbReference>
<keyword evidence="3" id="KW-0489">Methyltransferase</keyword>
<gene>
    <name evidence="11" type="ORF">BSIN_5140</name>
</gene>
<keyword evidence="2" id="KW-0963">Cytoplasm</keyword>
<dbReference type="Proteomes" id="UP000198460">
    <property type="component" value="Unassembled WGS sequence"/>
</dbReference>